<organism evidence="1 2">
    <name type="scientific">Armillaria luteobubalina</name>
    <dbReference type="NCBI Taxonomy" id="153913"/>
    <lineage>
        <taxon>Eukaryota</taxon>
        <taxon>Fungi</taxon>
        <taxon>Dikarya</taxon>
        <taxon>Basidiomycota</taxon>
        <taxon>Agaricomycotina</taxon>
        <taxon>Agaricomycetes</taxon>
        <taxon>Agaricomycetidae</taxon>
        <taxon>Agaricales</taxon>
        <taxon>Marasmiineae</taxon>
        <taxon>Physalacriaceae</taxon>
        <taxon>Armillaria</taxon>
    </lineage>
</organism>
<gene>
    <name evidence="1" type="ORF">EDD18DRAFT_1333933</name>
</gene>
<dbReference type="InterPro" id="IPR023213">
    <property type="entry name" value="CAT-like_dom_sf"/>
</dbReference>
<dbReference type="PANTHER" id="PTHR42034">
    <property type="entry name" value="CHROMOSOME 7, WHOLE GENOME SHOTGUN SEQUENCE-RELATED"/>
    <property type="match status" value="1"/>
</dbReference>
<proteinExistence type="predicted"/>
<dbReference type="AlphaFoldDB" id="A0AA39UKK5"/>
<evidence type="ECO:0000313" key="1">
    <source>
        <dbReference type="EMBL" id="KAK0493212.1"/>
    </source>
</evidence>
<comment type="caution">
    <text evidence="1">The sequence shown here is derived from an EMBL/GenBank/DDBJ whole genome shotgun (WGS) entry which is preliminary data.</text>
</comment>
<evidence type="ECO:0000313" key="2">
    <source>
        <dbReference type="Proteomes" id="UP001175228"/>
    </source>
</evidence>
<accession>A0AA39UKK5</accession>
<sequence>MSVSLNPTDLKFGTADGKLWTRRLYGQEAQAAYFVDHGEGFTMYAGTLTARFTPPRSRTELELPIQKAWIKARHLSPSVACRQTKHDGHYWFEYQVPTAAEARTWAEETIFWHEEPKTLLQTDLMLEDKWWKCSDGLYIVQLHFVPSAETPGDWHIAYLAPHNSIDGRSLMKLLEHILTWTLEELKTPSAGTPELEWGCEPIRLAPTLILAARLPLDQTPEPKAAPAPPPGFIPFLPAVVDADNTSAGEANNVNALLSLTPEETARYRQVCRARGVTVTDLMLALLALAEIESTLQVALKSDNGELTAKNIGAYEQASHFLFGFYFINHRHKLPGDYVTLEDGALLFGCEGTSLLFDMATMRKAIQFDKETGKIQRTTTDEVLWDGIIKMSNSVAKSTPSDWTAVFQREVDRQFALDEGLHDDTAFHMRVPMMSSIGDYHTMDILDPFVPETGALAKELAVLGQYHTIRVTHPLIVPICWQYAGRINFSWSSGRKWLSQENMDLYAGIFKEWLDVCIGELQV</sequence>
<dbReference type="Proteomes" id="UP001175228">
    <property type="component" value="Unassembled WGS sequence"/>
</dbReference>
<name>A0AA39UKK5_9AGAR</name>
<dbReference type="EMBL" id="JAUEPU010000026">
    <property type="protein sequence ID" value="KAK0493212.1"/>
    <property type="molecule type" value="Genomic_DNA"/>
</dbReference>
<reference evidence="1" key="1">
    <citation type="submission" date="2023-06" db="EMBL/GenBank/DDBJ databases">
        <authorList>
            <consortium name="Lawrence Berkeley National Laboratory"/>
            <person name="Ahrendt S."/>
            <person name="Sahu N."/>
            <person name="Indic B."/>
            <person name="Wong-Bajracharya J."/>
            <person name="Merenyi Z."/>
            <person name="Ke H.-M."/>
            <person name="Monk M."/>
            <person name="Kocsube S."/>
            <person name="Drula E."/>
            <person name="Lipzen A."/>
            <person name="Balint B."/>
            <person name="Henrissat B."/>
            <person name="Andreopoulos B."/>
            <person name="Martin F.M."/>
            <person name="Harder C.B."/>
            <person name="Rigling D."/>
            <person name="Ford K.L."/>
            <person name="Foster G.D."/>
            <person name="Pangilinan J."/>
            <person name="Papanicolaou A."/>
            <person name="Barry K."/>
            <person name="LaButti K."/>
            <person name="Viragh M."/>
            <person name="Koriabine M."/>
            <person name="Yan M."/>
            <person name="Riley R."/>
            <person name="Champramary S."/>
            <person name="Plett K.L."/>
            <person name="Tsai I.J."/>
            <person name="Slot J."/>
            <person name="Sipos G."/>
            <person name="Plett J."/>
            <person name="Nagy L.G."/>
            <person name="Grigoriev I.V."/>
        </authorList>
    </citation>
    <scope>NUCLEOTIDE SEQUENCE</scope>
    <source>
        <strain evidence="1">HWK02</strain>
    </source>
</reference>
<keyword evidence="2" id="KW-1185">Reference proteome</keyword>
<protein>
    <submittedName>
        <fullName evidence="1">Uncharacterized protein</fullName>
    </submittedName>
</protein>
<dbReference type="PANTHER" id="PTHR42034:SF1">
    <property type="entry name" value="CONDENSATION DOMAIN-CONTAINING PROTEIN"/>
    <property type="match status" value="1"/>
</dbReference>
<dbReference type="Gene3D" id="3.30.559.10">
    <property type="entry name" value="Chloramphenicol acetyltransferase-like domain"/>
    <property type="match status" value="1"/>
</dbReference>